<evidence type="ECO:0000313" key="3">
    <source>
        <dbReference type="EMBL" id="PEN13647.1"/>
    </source>
</evidence>
<gene>
    <name evidence="3" type="ORF">CRI94_10100</name>
</gene>
<dbReference type="SMART" id="SM00554">
    <property type="entry name" value="FAS1"/>
    <property type="match status" value="1"/>
</dbReference>
<dbReference type="InterPro" id="IPR036378">
    <property type="entry name" value="FAS1_dom_sf"/>
</dbReference>
<protein>
    <recommendedName>
        <fullName evidence="2">FAS1 domain-containing protein</fullName>
    </recommendedName>
</protein>
<evidence type="ECO:0000256" key="1">
    <source>
        <dbReference type="SAM" id="SignalP"/>
    </source>
</evidence>
<evidence type="ECO:0000259" key="2">
    <source>
        <dbReference type="PROSITE" id="PS50213"/>
    </source>
</evidence>
<dbReference type="InterPro" id="IPR050904">
    <property type="entry name" value="Adhesion/Biosynth-related"/>
</dbReference>
<organism evidence="3 4">
    <name type="scientific">Longibacter salinarum</name>
    <dbReference type="NCBI Taxonomy" id="1850348"/>
    <lineage>
        <taxon>Bacteria</taxon>
        <taxon>Pseudomonadati</taxon>
        <taxon>Rhodothermota</taxon>
        <taxon>Rhodothermia</taxon>
        <taxon>Rhodothermales</taxon>
        <taxon>Salisaetaceae</taxon>
        <taxon>Longibacter</taxon>
    </lineage>
</organism>
<dbReference type="EMBL" id="PDEQ01000004">
    <property type="protein sequence ID" value="PEN13647.1"/>
    <property type="molecule type" value="Genomic_DNA"/>
</dbReference>
<dbReference type="GO" id="GO:0030198">
    <property type="term" value="P:extracellular matrix organization"/>
    <property type="evidence" value="ECO:0007669"/>
    <property type="project" value="TreeGrafter"/>
</dbReference>
<dbReference type="GO" id="GO:0050839">
    <property type="term" value="F:cell adhesion molecule binding"/>
    <property type="evidence" value="ECO:0007669"/>
    <property type="project" value="TreeGrafter"/>
</dbReference>
<accession>A0A2A8CYJ2</accession>
<dbReference type="InterPro" id="IPR000782">
    <property type="entry name" value="FAS1_domain"/>
</dbReference>
<dbReference type="GO" id="GO:0007155">
    <property type="term" value="P:cell adhesion"/>
    <property type="evidence" value="ECO:0007669"/>
    <property type="project" value="TreeGrafter"/>
</dbReference>
<dbReference type="PANTHER" id="PTHR10900:SF77">
    <property type="entry name" value="FI19380P1"/>
    <property type="match status" value="1"/>
</dbReference>
<dbReference type="Pfam" id="PF02469">
    <property type="entry name" value="Fasciclin"/>
    <property type="match status" value="1"/>
</dbReference>
<dbReference type="RefSeq" id="WP_098075571.1">
    <property type="nucleotide sequence ID" value="NZ_PDEQ01000004.1"/>
</dbReference>
<dbReference type="FunFam" id="2.30.180.10:FF:000014">
    <property type="entry name" value="Stabilin 1"/>
    <property type="match status" value="1"/>
</dbReference>
<proteinExistence type="predicted"/>
<dbReference type="PANTHER" id="PTHR10900">
    <property type="entry name" value="PERIOSTIN-RELATED"/>
    <property type="match status" value="1"/>
</dbReference>
<feature type="domain" description="FAS1" evidence="2">
    <location>
        <begin position="46"/>
        <end position="178"/>
    </location>
</feature>
<dbReference type="SUPFAM" id="SSF82153">
    <property type="entry name" value="FAS1 domain"/>
    <property type="match status" value="1"/>
</dbReference>
<keyword evidence="4" id="KW-1185">Reference proteome</keyword>
<name>A0A2A8CYJ2_9BACT</name>
<feature type="signal peptide" evidence="1">
    <location>
        <begin position="1"/>
        <end position="22"/>
    </location>
</feature>
<feature type="chain" id="PRO_5013287007" description="FAS1 domain-containing protein" evidence="1">
    <location>
        <begin position="23"/>
        <end position="190"/>
    </location>
</feature>
<dbReference type="Proteomes" id="UP000220102">
    <property type="component" value="Unassembled WGS sequence"/>
</dbReference>
<dbReference type="GO" id="GO:0031012">
    <property type="term" value="C:extracellular matrix"/>
    <property type="evidence" value="ECO:0007669"/>
    <property type="project" value="TreeGrafter"/>
</dbReference>
<dbReference type="OrthoDB" id="1144324at2"/>
<dbReference type="AlphaFoldDB" id="A0A2A8CYJ2"/>
<evidence type="ECO:0000313" key="4">
    <source>
        <dbReference type="Proteomes" id="UP000220102"/>
    </source>
</evidence>
<dbReference type="GO" id="GO:0005615">
    <property type="term" value="C:extracellular space"/>
    <property type="evidence" value="ECO:0007669"/>
    <property type="project" value="TreeGrafter"/>
</dbReference>
<reference evidence="3 4" key="1">
    <citation type="submission" date="2017-10" db="EMBL/GenBank/DDBJ databases">
        <title>Draft genome of Longibacter Salinarum.</title>
        <authorList>
            <person name="Goh K.M."/>
            <person name="Shamsir M.S."/>
            <person name="Lim S.W."/>
        </authorList>
    </citation>
    <scope>NUCLEOTIDE SEQUENCE [LARGE SCALE GENOMIC DNA]</scope>
    <source>
        <strain evidence="3 4">KCTC 52045</strain>
    </source>
</reference>
<keyword evidence="1" id="KW-0732">Signal</keyword>
<dbReference type="Gene3D" id="2.30.180.10">
    <property type="entry name" value="FAS1 domain"/>
    <property type="match status" value="1"/>
</dbReference>
<comment type="caution">
    <text evidence="3">The sequence shown here is derived from an EMBL/GenBank/DDBJ whole genome shotgun (WGS) entry which is preliminary data.</text>
</comment>
<sequence>MYTPCWFRSLAAILVVPFLAFAIAGCGESGDPAQEDNSTAVTLSDSSSLASVIETDDRFTTLQTALDSSGLDSTLASAGPYTLFAPTNAAFDRLPEGTVPDLLDRENRDRLRMILTHHVVQQKLMSEDVSGMAFVNTMEGSSVPVSADDGTLRVGSATVLDADIVTGNGVIHVIDSVLRPPVMDNDSTEP</sequence>
<dbReference type="PROSITE" id="PS50213">
    <property type="entry name" value="FAS1"/>
    <property type="match status" value="1"/>
</dbReference>